<proteinExistence type="inferred from homology"/>
<evidence type="ECO:0000313" key="8">
    <source>
        <dbReference type="EMBL" id="KAG7819819.1"/>
    </source>
</evidence>
<dbReference type="InterPro" id="IPR013087">
    <property type="entry name" value="Znf_C2H2_type"/>
</dbReference>
<feature type="compositionally biased region" description="Basic residues" evidence="6">
    <location>
        <begin position="119"/>
        <end position="128"/>
    </location>
</feature>
<dbReference type="InterPro" id="IPR003593">
    <property type="entry name" value="AAA+_ATPase"/>
</dbReference>
<dbReference type="GO" id="GO:0000184">
    <property type="term" value="P:nuclear-transcribed mRNA catabolic process, nonsense-mediated decay"/>
    <property type="evidence" value="ECO:0007669"/>
    <property type="project" value="TreeGrafter"/>
</dbReference>
<dbReference type="Pfam" id="PF13087">
    <property type="entry name" value="AAA_12"/>
    <property type="match status" value="1"/>
</dbReference>
<dbReference type="PROSITE" id="PS00028">
    <property type="entry name" value="ZINC_FINGER_C2H2_1"/>
    <property type="match status" value="1"/>
</dbReference>
<name>A0AAN6I7H3_PICAN</name>
<dbReference type="GO" id="GO:0005524">
    <property type="term" value="F:ATP binding"/>
    <property type="evidence" value="ECO:0007669"/>
    <property type="project" value="UniProtKB-KW"/>
</dbReference>
<evidence type="ECO:0000256" key="4">
    <source>
        <dbReference type="ARBA" id="ARBA00022806"/>
    </source>
</evidence>
<evidence type="ECO:0000256" key="6">
    <source>
        <dbReference type="SAM" id="MobiDB-lite"/>
    </source>
</evidence>
<evidence type="ECO:0000313" key="9">
    <source>
        <dbReference type="Proteomes" id="UP001196530"/>
    </source>
</evidence>
<reference evidence="8" key="1">
    <citation type="journal article" date="2021" name="G3 (Bethesda)">
        <title>Genomic diversity, chromosomal rearrangements, and interspecies hybridization in the ogataea polymorpha species complex.</title>
        <authorList>
            <person name="Hanson S.J."/>
            <person name="Cinneide E.O."/>
            <person name="Salzberg L.I."/>
            <person name="Wolfe K.H."/>
            <person name="McGowan J."/>
            <person name="Fitzpatrick D.A."/>
            <person name="Matlin K."/>
        </authorList>
    </citation>
    <scope>NUCLEOTIDE SEQUENCE</scope>
    <source>
        <strain evidence="8">61-244</strain>
    </source>
</reference>
<protein>
    <recommendedName>
        <fullName evidence="7">C2H2-type domain-containing protein</fullName>
    </recommendedName>
</protein>
<feature type="region of interest" description="Disordered" evidence="6">
    <location>
        <begin position="117"/>
        <end position="241"/>
    </location>
</feature>
<dbReference type="InterPro" id="IPR027417">
    <property type="entry name" value="P-loop_NTPase"/>
</dbReference>
<gene>
    <name evidence="8" type="ORF">KL928_002493</name>
</gene>
<dbReference type="RefSeq" id="XP_043060698.1">
    <property type="nucleotide sequence ID" value="XM_043202975.1"/>
</dbReference>
<dbReference type="GeneID" id="66126544"/>
<comment type="similarity">
    <text evidence="1">Belongs to the DNA2/NAM7 helicase family.</text>
</comment>
<organism evidence="8 9">
    <name type="scientific">Pichia angusta</name>
    <name type="common">Yeast</name>
    <name type="synonym">Hansenula polymorpha</name>
    <dbReference type="NCBI Taxonomy" id="870730"/>
    <lineage>
        <taxon>Eukaryota</taxon>
        <taxon>Fungi</taxon>
        <taxon>Dikarya</taxon>
        <taxon>Ascomycota</taxon>
        <taxon>Saccharomycotina</taxon>
        <taxon>Pichiomycetes</taxon>
        <taxon>Pichiales</taxon>
        <taxon>Pichiaceae</taxon>
        <taxon>Ogataea</taxon>
    </lineage>
</organism>
<dbReference type="GO" id="GO:0005694">
    <property type="term" value="C:chromosome"/>
    <property type="evidence" value="ECO:0007669"/>
    <property type="project" value="UniProtKB-ARBA"/>
</dbReference>
<dbReference type="PANTHER" id="PTHR10887:SF317">
    <property type="entry name" value="ATP-DEPENDENT RNA HELICASE ECM32-RELATED"/>
    <property type="match status" value="1"/>
</dbReference>
<dbReference type="GO" id="GO:0005737">
    <property type="term" value="C:cytoplasm"/>
    <property type="evidence" value="ECO:0007669"/>
    <property type="project" value="TreeGrafter"/>
</dbReference>
<evidence type="ECO:0000259" key="7">
    <source>
        <dbReference type="PROSITE" id="PS00028"/>
    </source>
</evidence>
<dbReference type="GO" id="GO:0003678">
    <property type="term" value="F:DNA helicase activity"/>
    <property type="evidence" value="ECO:0007669"/>
    <property type="project" value="UniProtKB-ARBA"/>
</dbReference>
<accession>A0AAN6I7H3</accession>
<dbReference type="GO" id="GO:0003724">
    <property type="term" value="F:RNA helicase activity"/>
    <property type="evidence" value="ECO:0007669"/>
    <property type="project" value="TreeGrafter"/>
</dbReference>
<dbReference type="EMBL" id="JAHLUX010000004">
    <property type="protein sequence ID" value="KAG7819819.1"/>
    <property type="molecule type" value="Genomic_DNA"/>
</dbReference>
<dbReference type="InterPro" id="IPR047187">
    <property type="entry name" value="SF1_C_Upf1"/>
</dbReference>
<dbReference type="SMART" id="SM00382">
    <property type="entry name" value="AAA"/>
    <property type="match status" value="1"/>
</dbReference>
<dbReference type="AlphaFoldDB" id="A0AAN6I7H3"/>
<sequence>MEFSCGLCQEVFGGFRKAQKHISTSNHYRFKAGSNDVACERCGMMNVADLVVLQFGGNKLDLVCRRCAGGVKSMREYALGKTDNFMKIVADYYVVKKAGPGDDDDYLVKVTGDDQYRLRDRKKGKGRSFGKPTRPTAKRETPRGPKGPKDFSQPEKGSQTTQDEAQKDGLKPQAKPSSKPEKPVKSKKVSVKGPKGPKGPKETNGRSGKNQPPTAKAKATERGKTGGAKQKPSPTPSVSAPSINSQIVLVEQLIRSTATEIPLKYESLPEYFHHLCYGLFLEELFETQFLTRVTVTWSRENPYGEFTAEVDKREAEEYSKNDPLSHLKNGPFSRGQAFFLVRKSAVKLAERPEFWCCAAQFSKMSRNSNKVTVPMDVYKWNLEPIPSGAPVSGFALLPCGAVVTRVMQAIERLENTHFKDMLLGQKPIRQIFFKNRIASLKNTLNESQSVALQSALNNQITILKGPPGSGKTSTIYEMILQLLDQLHYHPILVVAASNIAVDNIAEKMMKDHKDDIIRVLSMAKESEYNKDHPLADICLHHKIRDRLPSHAQDTLRNLATGKAHKVSKNQFKKLIETNKDLSRLLIGQAKVIFSTTVAIGGPHLRDLAQLPVVIVDEATQSSEPSSLIPLAAPNVQKVIFVGDEAQLSSYTRVKSLEMSLFERTLKNGTYQSPLMFDTQYRMHPEISEFPRMEFYEGKLKDGITAEDRKVAGISYPVFFWDHAGDARESRVRSLRVGEETGYTYVNRGEVERVSRIVETLVVDKQIAPSRIGVITPYAGQRDLISASFKDNLLINPEKQEVQVQVDKEDVESESKAATVHQVNGILVASIDAFQGREKDFIVMSCVRSNTERNIGFLRDRRRLNVALTRARCSLLFVGDAHCLKGDQLWRSYIEGLERKNYVQQKLVY</sequence>
<dbReference type="Gene3D" id="3.40.50.300">
    <property type="entry name" value="P-loop containing nucleotide triphosphate hydrolases"/>
    <property type="match status" value="2"/>
</dbReference>
<keyword evidence="3" id="KW-0378">Hydrolase</keyword>
<dbReference type="Proteomes" id="UP001196530">
    <property type="component" value="Unassembled WGS sequence"/>
</dbReference>
<dbReference type="PANTHER" id="PTHR10887">
    <property type="entry name" value="DNA2/NAM7 HELICASE FAMILY"/>
    <property type="match status" value="1"/>
</dbReference>
<dbReference type="FunFam" id="3.40.50.300:FF:000326">
    <property type="entry name" value="P-loop containing nucleoside triphosphate hydrolase"/>
    <property type="match status" value="1"/>
</dbReference>
<dbReference type="Pfam" id="PF13086">
    <property type="entry name" value="AAA_11"/>
    <property type="match status" value="2"/>
</dbReference>
<feature type="domain" description="C2H2-type" evidence="7">
    <location>
        <begin position="5"/>
        <end position="27"/>
    </location>
</feature>
<evidence type="ECO:0000256" key="5">
    <source>
        <dbReference type="ARBA" id="ARBA00022840"/>
    </source>
</evidence>
<dbReference type="InterPro" id="IPR041677">
    <property type="entry name" value="DNA2/NAM7_AAA_11"/>
</dbReference>
<evidence type="ECO:0000256" key="3">
    <source>
        <dbReference type="ARBA" id="ARBA00022801"/>
    </source>
</evidence>
<dbReference type="InterPro" id="IPR041679">
    <property type="entry name" value="DNA2/NAM7-like_C"/>
</dbReference>
<dbReference type="GO" id="GO:0016787">
    <property type="term" value="F:hydrolase activity"/>
    <property type="evidence" value="ECO:0007669"/>
    <property type="project" value="UniProtKB-KW"/>
</dbReference>
<keyword evidence="2" id="KW-0547">Nucleotide-binding</keyword>
<evidence type="ECO:0000256" key="2">
    <source>
        <dbReference type="ARBA" id="ARBA00022741"/>
    </source>
</evidence>
<dbReference type="CDD" id="cd18808">
    <property type="entry name" value="SF1_C_Upf1"/>
    <property type="match status" value="1"/>
</dbReference>
<keyword evidence="5" id="KW-0067">ATP-binding</keyword>
<keyword evidence="4" id="KW-0347">Helicase</keyword>
<feature type="compositionally biased region" description="Basic and acidic residues" evidence="6">
    <location>
        <begin position="137"/>
        <end position="153"/>
    </location>
</feature>
<dbReference type="InterPro" id="IPR045055">
    <property type="entry name" value="DNA2/NAM7-like"/>
</dbReference>
<dbReference type="SUPFAM" id="SSF52540">
    <property type="entry name" value="P-loop containing nucleoside triphosphate hydrolases"/>
    <property type="match status" value="1"/>
</dbReference>
<evidence type="ECO:0000256" key="1">
    <source>
        <dbReference type="ARBA" id="ARBA00007913"/>
    </source>
</evidence>
<comment type="caution">
    <text evidence="8">The sequence shown here is derived from an EMBL/GenBank/DDBJ whole genome shotgun (WGS) entry which is preliminary data.</text>
</comment>